<gene>
    <name evidence="2" type="ORF">ACFHYQ_28720</name>
</gene>
<name>A0ABV6UDL6_9ACTN</name>
<sequence>MTYWGLDDRAHTGEMVVNAAVAEDVASVFRKLYDQRYPIRRMELVDAYKGSDYDSIDAGNTSAFNCRSATGSGNWSEHAYGRAIDLNPLENPFVYADGSHAHSNADKYVDRPKKPGVIHADDKVVRAFEEIGWGWGGYWSSYKDYQHFSKSGH</sequence>
<proteinExistence type="predicted"/>
<dbReference type="EC" id="3.4.-.-" evidence="2"/>
<dbReference type="InterPro" id="IPR039561">
    <property type="entry name" value="Peptidase_M15C"/>
</dbReference>
<keyword evidence="3" id="KW-1185">Reference proteome</keyword>
<dbReference type="Proteomes" id="UP001589870">
    <property type="component" value="Unassembled WGS sequence"/>
</dbReference>
<evidence type="ECO:0000259" key="1">
    <source>
        <dbReference type="Pfam" id="PF13539"/>
    </source>
</evidence>
<reference evidence="2 3" key="1">
    <citation type="submission" date="2024-09" db="EMBL/GenBank/DDBJ databases">
        <authorList>
            <person name="Sun Q."/>
            <person name="Mori K."/>
        </authorList>
    </citation>
    <scope>NUCLEOTIDE SEQUENCE [LARGE SCALE GENOMIC DNA]</scope>
    <source>
        <strain evidence="2 3">TBRC 1851</strain>
    </source>
</reference>
<organism evidence="2 3">
    <name type="scientific">Sphaerimonospora cavernae</name>
    <dbReference type="NCBI Taxonomy" id="1740611"/>
    <lineage>
        <taxon>Bacteria</taxon>
        <taxon>Bacillati</taxon>
        <taxon>Actinomycetota</taxon>
        <taxon>Actinomycetes</taxon>
        <taxon>Streptosporangiales</taxon>
        <taxon>Streptosporangiaceae</taxon>
        <taxon>Sphaerimonospora</taxon>
    </lineage>
</organism>
<comment type="caution">
    <text evidence="2">The sequence shown here is derived from an EMBL/GenBank/DDBJ whole genome shotgun (WGS) entry which is preliminary data.</text>
</comment>
<evidence type="ECO:0000313" key="2">
    <source>
        <dbReference type="EMBL" id="MFC0866285.1"/>
    </source>
</evidence>
<dbReference type="Pfam" id="PF13539">
    <property type="entry name" value="Peptidase_M15_4"/>
    <property type="match status" value="1"/>
</dbReference>
<keyword evidence="2" id="KW-0378">Hydrolase</keyword>
<feature type="domain" description="Peptidase M15C" evidence="1">
    <location>
        <begin position="70"/>
        <end position="149"/>
    </location>
</feature>
<dbReference type="EMBL" id="JBHMQT010000072">
    <property type="protein sequence ID" value="MFC0866285.1"/>
    <property type="molecule type" value="Genomic_DNA"/>
</dbReference>
<dbReference type="SUPFAM" id="SSF55166">
    <property type="entry name" value="Hedgehog/DD-peptidase"/>
    <property type="match status" value="1"/>
</dbReference>
<dbReference type="InterPro" id="IPR009045">
    <property type="entry name" value="Zn_M74/Hedgehog-like"/>
</dbReference>
<dbReference type="Gene3D" id="3.30.1380.10">
    <property type="match status" value="1"/>
</dbReference>
<protein>
    <submittedName>
        <fullName evidence="2">M15 family metallopeptidase</fullName>
        <ecNumber evidence="2">3.4.-.-</ecNumber>
    </submittedName>
</protein>
<dbReference type="RefSeq" id="WP_394304279.1">
    <property type="nucleotide sequence ID" value="NZ_JBHMQT010000072.1"/>
</dbReference>
<evidence type="ECO:0000313" key="3">
    <source>
        <dbReference type="Proteomes" id="UP001589870"/>
    </source>
</evidence>
<accession>A0ABV6UDL6</accession>
<dbReference type="GO" id="GO:0016787">
    <property type="term" value="F:hydrolase activity"/>
    <property type="evidence" value="ECO:0007669"/>
    <property type="project" value="UniProtKB-KW"/>
</dbReference>